<gene>
    <name evidence="1" type="ORF">COU28_04010</name>
</gene>
<dbReference type="EMBL" id="PFBU01000075">
    <property type="protein sequence ID" value="PIR78017.1"/>
    <property type="molecule type" value="Genomic_DNA"/>
</dbReference>
<dbReference type="Proteomes" id="UP000230852">
    <property type="component" value="Unassembled WGS sequence"/>
</dbReference>
<evidence type="ECO:0000313" key="1">
    <source>
        <dbReference type="EMBL" id="PIR78017.1"/>
    </source>
</evidence>
<dbReference type="AlphaFoldDB" id="A0A2H0TXR7"/>
<protein>
    <submittedName>
        <fullName evidence="1">DUF3467 domain-containing protein</fullName>
    </submittedName>
</protein>
<accession>A0A2H0TXR7</accession>
<proteinExistence type="predicted"/>
<comment type="caution">
    <text evidence="1">The sequence shown here is derived from an EMBL/GenBank/DDBJ whole genome shotgun (WGS) entry which is preliminary data.</text>
</comment>
<name>A0A2H0TXR7_9BACT</name>
<evidence type="ECO:0000313" key="2">
    <source>
        <dbReference type="Proteomes" id="UP000230852"/>
    </source>
</evidence>
<sequence length="100" mass="11343">MDNSQSQNENKGIQIKVTDEVLAGKYSNMAQISHNREEFVLDFITILPPAGTLNSRIIMSPGHYKRMIKAMQENLRRCEESFGEVKESSEPETILGFPVK</sequence>
<dbReference type="InterPro" id="IPR021857">
    <property type="entry name" value="DUF3467"/>
</dbReference>
<reference evidence="2" key="1">
    <citation type="submission" date="2017-09" db="EMBL/GenBank/DDBJ databases">
        <title>Depth-based differentiation of microbial function through sediment-hosted aquifers and enrichment of novel symbionts in the deep terrestrial subsurface.</title>
        <authorList>
            <person name="Probst A.J."/>
            <person name="Ladd B."/>
            <person name="Jarett J.K."/>
            <person name="Geller-Mcgrath D.E."/>
            <person name="Sieber C.M.K."/>
            <person name="Emerson J.B."/>
            <person name="Anantharaman K."/>
            <person name="Thomas B.C."/>
            <person name="Malmstrom R."/>
            <person name="Stieglmeier M."/>
            <person name="Klingl A."/>
            <person name="Woyke T."/>
            <person name="Ryan C.M."/>
            <person name="Banfield J.F."/>
        </authorList>
    </citation>
    <scope>NUCLEOTIDE SEQUENCE [LARGE SCALE GENOMIC DNA]</scope>
</reference>
<organism evidence="1 2">
    <name type="scientific">Candidatus Magasanikbacteria bacterium CG10_big_fil_rev_8_21_14_0_10_36_16</name>
    <dbReference type="NCBI Taxonomy" id="1974645"/>
    <lineage>
        <taxon>Bacteria</taxon>
        <taxon>Candidatus Magasanikiibacteriota</taxon>
    </lineage>
</organism>
<dbReference type="Pfam" id="PF11950">
    <property type="entry name" value="DUF3467"/>
    <property type="match status" value="1"/>
</dbReference>